<evidence type="ECO:0000313" key="2">
    <source>
        <dbReference type="Proteomes" id="UP001596160"/>
    </source>
</evidence>
<accession>A0ABW0AKJ0</accession>
<evidence type="ECO:0000313" key="1">
    <source>
        <dbReference type="EMBL" id="MFC5154072.1"/>
    </source>
</evidence>
<gene>
    <name evidence="1" type="ORF">ACFPRH_20260</name>
</gene>
<comment type="caution">
    <text evidence="1">The sequence shown here is derived from an EMBL/GenBank/DDBJ whole genome shotgun (WGS) entry which is preliminary data.</text>
</comment>
<dbReference type="EMBL" id="JBHSKP010000013">
    <property type="protein sequence ID" value="MFC5154072.1"/>
    <property type="molecule type" value="Genomic_DNA"/>
</dbReference>
<sequence length="131" mass="13961">MTGPSSVADTAQVLTRITLAGSADVTANSLATRKMSRRPWIADTWQSAYSSRRTSPTTHAPVSSTCGPVTVGLSMPSRSPWWKVRVDASRMVIDDVEVMMAAGILAWVDHLARAAAMHRAPAGGGSRRLQA</sequence>
<protein>
    <submittedName>
        <fullName evidence="1">Uncharacterized protein</fullName>
    </submittedName>
</protein>
<dbReference type="RefSeq" id="WP_344480539.1">
    <property type="nucleotide sequence ID" value="NZ_BAAASB010000014.1"/>
</dbReference>
<keyword evidence="2" id="KW-1185">Reference proteome</keyword>
<proteinExistence type="predicted"/>
<reference evidence="2" key="1">
    <citation type="journal article" date="2019" name="Int. J. Syst. Evol. Microbiol.">
        <title>The Global Catalogue of Microorganisms (GCM) 10K type strain sequencing project: providing services to taxonomists for standard genome sequencing and annotation.</title>
        <authorList>
            <consortium name="The Broad Institute Genomics Platform"/>
            <consortium name="The Broad Institute Genome Sequencing Center for Infectious Disease"/>
            <person name="Wu L."/>
            <person name="Ma J."/>
        </authorList>
    </citation>
    <scope>NUCLEOTIDE SEQUENCE [LARGE SCALE GENOMIC DNA]</scope>
    <source>
        <strain evidence="2">PCU 266</strain>
    </source>
</reference>
<name>A0ABW0AKJ0_9ACTN</name>
<organism evidence="1 2">
    <name type="scientific">Streptomyces amakusaensis</name>
    <dbReference type="NCBI Taxonomy" id="67271"/>
    <lineage>
        <taxon>Bacteria</taxon>
        <taxon>Bacillati</taxon>
        <taxon>Actinomycetota</taxon>
        <taxon>Actinomycetes</taxon>
        <taxon>Kitasatosporales</taxon>
        <taxon>Streptomycetaceae</taxon>
        <taxon>Streptomyces</taxon>
    </lineage>
</organism>
<dbReference type="Proteomes" id="UP001596160">
    <property type="component" value="Unassembled WGS sequence"/>
</dbReference>